<evidence type="ECO:0000256" key="4">
    <source>
        <dbReference type="ARBA" id="ARBA00022598"/>
    </source>
</evidence>
<comment type="catalytic activity">
    <reaction evidence="18">
        <text>tRNA(Cys) + L-cysteine + ATP = L-cysteinyl-tRNA(Cys) + AMP + diphosphate</text>
        <dbReference type="Rhea" id="RHEA:17773"/>
        <dbReference type="Rhea" id="RHEA-COMP:9661"/>
        <dbReference type="Rhea" id="RHEA-COMP:9679"/>
        <dbReference type="ChEBI" id="CHEBI:30616"/>
        <dbReference type="ChEBI" id="CHEBI:33019"/>
        <dbReference type="ChEBI" id="CHEBI:35235"/>
        <dbReference type="ChEBI" id="CHEBI:78442"/>
        <dbReference type="ChEBI" id="CHEBI:78517"/>
        <dbReference type="ChEBI" id="CHEBI:456215"/>
        <dbReference type="EC" id="6.1.1.16"/>
    </reaction>
    <physiologicalReaction direction="right-to-left" evidence="18">
        <dbReference type="Rhea" id="RHEA:17775"/>
    </physiologicalReaction>
</comment>
<comment type="catalytic activity">
    <reaction evidence="16">
        <text>S-sulfanyl-L-cysteine + L-cysteine = S-disulfanyl-L-cysteine + L-alanine</text>
        <dbReference type="Rhea" id="RHEA:78627"/>
        <dbReference type="ChEBI" id="CHEBI:35235"/>
        <dbReference type="ChEBI" id="CHEBI:57972"/>
        <dbReference type="ChEBI" id="CHEBI:58591"/>
        <dbReference type="ChEBI" id="CHEBI:229465"/>
    </reaction>
    <physiologicalReaction direction="left-to-right" evidence="16">
        <dbReference type="Rhea" id="RHEA:78628"/>
    </physiologicalReaction>
</comment>
<keyword evidence="10" id="KW-0030">Aminoacyl-tRNA synthetase</keyword>
<feature type="region of interest" description="Disordered" evidence="19">
    <location>
        <begin position="565"/>
        <end position="588"/>
    </location>
</feature>
<dbReference type="STRING" id="283909.R7UYA3"/>
<comment type="function">
    <text evidence="13">In addition to its role as an aminoacyl-tRNA synthetase, has also cysteine persulfide synthase activity. Produces reactive persulfide species such as cysteine persulfide (CysSSH) from substrate cysteine and mediate direct incorporation of CysSSH into proteins during translations, resulting in protein persulfides and polysulfides. CysSSHs behave as potent antioxidants and cellular protectants.</text>
</comment>
<dbReference type="HOGENOM" id="CLU_013528_0_3_1"/>
<dbReference type="GO" id="GO:0046872">
    <property type="term" value="F:metal ion binding"/>
    <property type="evidence" value="ECO:0007669"/>
    <property type="project" value="UniProtKB-KW"/>
</dbReference>
<dbReference type="EMBL" id="KB298688">
    <property type="protein sequence ID" value="ELU08927.1"/>
    <property type="molecule type" value="Genomic_DNA"/>
</dbReference>
<dbReference type="EC" id="6.1.1.16" evidence="3"/>
<dbReference type="Gene3D" id="1.20.120.1910">
    <property type="entry name" value="Cysteine-tRNA ligase, C-terminal anti-codon recognition domain"/>
    <property type="match status" value="1"/>
</dbReference>
<evidence type="ECO:0000313" key="22">
    <source>
        <dbReference type="EnsemblMetazoa" id="CapteP159831"/>
    </source>
</evidence>
<reference evidence="22" key="3">
    <citation type="submission" date="2015-06" db="UniProtKB">
        <authorList>
            <consortium name="EnsemblMetazoa"/>
        </authorList>
    </citation>
    <scope>IDENTIFICATION</scope>
</reference>
<dbReference type="PANTHER" id="PTHR10890">
    <property type="entry name" value="CYSTEINYL-TRNA SYNTHETASE"/>
    <property type="match status" value="1"/>
</dbReference>
<dbReference type="OrthoDB" id="438179at2759"/>
<dbReference type="GO" id="GO:0005737">
    <property type="term" value="C:cytoplasm"/>
    <property type="evidence" value="ECO:0007669"/>
    <property type="project" value="TreeGrafter"/>
</dbReference>
<dbReference type="InterPro" id="IPR009080">
    <property type="entry name" value="tRNAsynth_Ia_anticodon-bd"/>
</dbReference>
<dbReference type="InterPro" id="IPR032678">
    <property type="entry name" value="tRNA-synt_1_cat_dom"/>
</dbReference>
<accession>R7UYA3</accession>
<evidence type="ECO:0000256" key="16">
    <source>
        <dbReference type="ARBA" id="ARBA00047731"/>
    </source>
</evidence>
<reference evidence="21 23" key="2">
    <citation type="journal article" date="2013" name="Nature">
        <title>Insights into bilaterian evolution from three spiralian genomes.</title>
        <authorList>
            <person name="Simakov O."/>
            <person name="Marletaz F."/>
            <person name="Cho S.J."/>
            <person name="Edsinger-Gonzales E."/>
            <person name="Havlak P."/>
            <person name="Hellsten U."/>
            <person name="Kuo D.H."/>
            <person name="Larsson T."/>
            <person name="Lv J."/>
            <person name="Arendt D."/>
            <person name="Savage R."/>
            <person name="Osoegawa K."/>
            <person name="de Jong P."/>
            <person name="Grimwood J."/>
            <person name="Chapman J.A."/>
            <person name="Shapiro H."/>
            <person name="Aerts A."/>
            <person name="Otillar R.P."/>
            <person name="Terry A.Y."/>
            <person name="Boore J.L."/>
            <person name="Grigoriev I.V."/>
            <person name="Lindberg D.R."/>
            <person name="Seaver E.C."/>
            <person name="Weisblat D.A."/>
            <person name="Putnam N.H."/>
            <person name="Rokhsar D.S."/>
        </authorList>
    </citation>
    <scope>NUCLEOTIDE SEQUENCE</scope>
    <source>
        <strain evidence="21 23">I ESC-2004</strain>
    </source>
</reference>
<reference evidence="23" key="1">
    <citation type="submission" date="2012-12" db="EMBL/GenBank/DDBJ databases">
        <authorList>
            <person name="Hellsten U."/>
            <person name="Grimwood J."/>
            <person name="Chapman J.A."/>
            <person name="Shapiro H."/>
            <person name="Aerts A."/>
            <person name="Otillar R.P."/>
            <person name="Terry A.Y."/>
            <person name="Boore J.L."/>
            <person name="Simakov O."/>
            <person name="Marletaz F."/>
            <person name="Cho S.-J."/>
            <person name="Edsinger-Gonzales E."/>
            <person name="Havlak P."/>
            <person name="Kuo D.-H."/>
            <person name="Larsson T."/>
            <person name="Lv J."/>
            <person name="Arendt D."/>
            <person name="Savage R."/>
            <person name="Osoegawa K."/>
            <person name="de Jong P."/>
            <person name="Lindberg D.R."/>
            <person name="Seaver E.C."/>
            <person name="Weisblat D.A."/>
            <person name="Putnam N.H."/>
            <person name="Grigoriev I.V."/>
            <person name="Rokhsar D.S."/>
        </authorList>
    </citation>
    <scope>NUCLEOTIDE SEQUENCE</scope>
    <source>
        <strain evidence="23">I ESC-2004</strain>
    </source>
</reference>
<dbReference type="GO" id="GO:0005524">
    <property type="term" value="F:ATP binding"/>
    <property type="evidence" value="ECO:0007669"/>
    <property type="project" value="UniProtKB-KW"/>
</dbReference>
<keyword evidence="5" id="KW-0479">Metal-binding</keyword>
<proteinExistence type="inferred from homology"/>
<evidence type="ECO:0000313" key="21">
    <source>
        <dbReference type="EMBL" id="ELU08927.1"/>
    </source>
</evidence>
<dbReference type="InterPro" id="IPR015803">
    <property type="entry name" value="Cys-tRNA-ligase"/>
</dbReference>
<dbReference type="GO" id="GO:0004817">
    <property type="term" value="F:cysteine-tRNA ligase activity"/>
    <property type="evidence" value="ECO:0007669"/>
    <property type="project" value="UniProtKB-EC"/>
</dbReference>
<dbReference type="GO" id="GO:0006423">
    <property type="term" value="P:cysteinyl-tRNA aminoacylation"/>
    <property type="evidence" value="ECO:0007669"/>
    <property type="project" value="InterPro"/>
</dbReference>
<dbReference type="EnsemblMetazoa" id="CapteT159831">
    <property type="protein sequence ID" value="CapteP159831"/>
    <property type="gene ID" value="CapteG159831"/>
</dbReference>
<keyword evidence="4" id="KW-0436">Ligase</keyword>
<evidence type="ECO:0000256" key="14">
    <source>
        <dbReference type="ARBA" id="ARBA00047499"/>
    </source>
</evidence>
<evidence type="ECO:0000256" key="15">
    <source>
        <dbReference type="ARBA" id="ARBA00047548"/>
    </source>
</evidence>
<dbReference type="FunFam" id="3.40.50.620:FF:000027">
    <property type="entry name" value="Cysteine--tRNA ligase, cytoplasmic"/>
    <property type="match status" value="1"/>
</dbReference>
<evidence type="ECO:0000256" key="6">
    <source>
        <dbReference type="ARBA" id="ARBA00022741"/>
    </source>
</evidence>
<dbReference type="OMA" id="HAWPASE"/>
<comment type="catalytic activity">
    <reaction evidence="15">
        <text>2 L-cysteine = S-sulfanyl-L-cysteine + L-alanine</text>
        <dbReference type="Rhea" id="RHEA:78543"/>
        <dbReference type="ChEBI" id="CHEBI:35235"/>
        <dbReference type="ChEBI" id="CHEBI:57972"/>
        <dbReference type="ChEBI" id="CHEBI:58591"/>
    </reaction>
    <physiologicalReaction direction="left-to-right" evidence="15">
        <dbReference type="Rhea" id="RHEA:78544"/>
    </physiologicalReaction>
</comment>
<dbReference type="InterPro" id="IPR024909">
    <property type="entry name" value="Cys-tRNA/MSH_ligase"/>
</dbReference>
<dbReference type="AlphaFoldDB" id="R7UYA3"/>
<evidence type="ECO:0000256" key="7">
    <source>
        <dbReference type="ARBA" id="ARBA00022833"/>
    </source>
</evidence>
<evidence type="ECO:0000256" key="2">
    <source>
        <dbReference type="ARBA" id="ARBA00005594"/>
    </source>
</evidence>
<evidence type="ECO:0000256" key="9">
    <source>
        <dbReference type="ARBA" id="ARBA00022917"/>
    </source>
</evidence>
<dbReference type="NCBIfam" id="TIGR00435">
    <property type="entry name" value="cysS"/>
    <property type="match status" value="1"/>
</dbReference>
<dbReference type="SUPFAM" id="SSF52374">
    <property type="entry name" value="Nucleotidylyl transferase"/>
    <property type="match status" value="1"/>
</dbReference>
<dbReference type="Pfam" id="PF01406">
    <property type="entry name" value="tRNA-synt_1e"/>
    <property type="match status" value="1"/>
</dbReference>
<keyword evidence="8" id="KW-0067">ATP-binding</keyword>
<evidence type="ECO:0000256" key="19">
    <source>
        <dbReference type="SAM" id="MobiDB-lite"/>
    </source>
</evidence>
<sequence>MSNLLSLYLTPCRRCLARLPSVIGYVYTLPCAQQKVGQSVLSTSAVRWHSTVPESHLAFSDNLSGEKEQGGSKPTGKKQRESFRIRNLKKRVNKVYENEWIQPEGYDTGIVMYNSLTRSKEPLILPRGKFATWYSCGPTVYDKAHIGHASSYTRMDIIRRILTDHFGIDVVLLMGITDIDDKIIRKSHEMNLTIDKVTAIYEEDFFNDMAKLRILPPTLTTRVTDYVPEVIKFVESIMDNGLAYKTSKGTVYFDVDKFGRYGRLQPQNPDILYREPLDKEKLSARDFALWKAAKPGEPSWDSPWGPGRPGWHIECSTMASGIFGEQLDIHSGGDDLKFPHHENEMAQSEACFGCHQWTNYWLHTGYLHQKQETTKMSKSLKNTISVKALLKAYTPNQFRLFCMMVPYRTPIEYGPPQMSKAKAIVNNWIHFNATVKSYIKGDFTCAPLDESYLLQSLTEAKENVDLAFRDDFDTPKAVDIVDGLVNKVNLELSKKRNLEMDVGSRSSGTLAMISSFLNRFTEILGIDEQTNTAGMNASTFQRKYTSMVDQVVDFRCQVRRYAMNPNESETDSGAVKKLSKEDKKKQQQLMRPLFKHCDDLREKLKDQGIEVKDIEDKSAWNRIHRVDIIEEEIKTTEKTSKPTPE</sequence>
<dbReference type="Proteomes" id="UP000014760">
    <property type="component" value="Unassembled WGS sequence"/>
</dbReference>
<evidence type="ECO:0000256" key="1">
    <source>
        <dbReference type="ARBA" id="ARBA00001947"/>
    </source>
</evidence>
<keyword evidence="6" id="KW-0547">Nucleotide-binding</keyword>
<evidence type="ECO:0000256" key="12">
    <source>
        <dbReference type="ARBA" id="ARBA00043868"/>
    </source>
</evidence>
<evidence type="ECO:0000256" key="8">
    <source>
        <dbReference type="ARBA" id="ARBA00022840"/>
    </source>
</evidence>
<gene>
    <name evidence="21" type="ORF">CAPTEDRAFT_159831</name>
</gene>
<dbReference type="Gene3D" id="3.40.50.620">
    <property type="entry name" value="HUPs"/>
    <property type="match status" value="1"/>
</dbReference>
<keyword evidence="23" id="KW-1185">Reference proteome</keyword>
<evidence type="ECO:0000256" key="13">
    <source>
        <dbReference type="ARBA" id="ARBA00045476"/>
    </source>
</evidence>
<evidence type="ECO:0000259" key="20">
    <source>
        <dbReference type="Pfam" id="PF01406"/>
    </source>
</evidence>
<dbReference type="PRINTS" id="PR00983">
    <property type="entry name" value="TRNASYNTHCYS"/>
</dbReference>
<evidence type="ECO:0000313" key="23">
    <source>
        <dbReference type="Proteomes" id="UP000014760"/>
    </source>
</evidence>
<keyword evidence="7" id="KW-0862">Zinc</keyword>
<dbReference type="PANTHER" id="PTHR10890:SF27">
    <property type="entry name" value="CYSTEINE--TRNA LIGASE, MITOCHONDRIAL-RELATED"/>
    <property type="match status" value="1"/>
</dbReference>
<organism evidence="21">
    <name type="scientific">Capitella teleta</name>
    <name type="common">Polychaete worm</name>
    <dbReference type="NCBI Taxonomy" id="283909"/>
    <lineage>
        <taxon>Eukaryota</taxon>
        <taxon>Metazoa</taxon>
        <taxon>Spiralia</taxon>
        <taxon>Lophotrochozoa</taxon>
        <taxon>Annelida</taxon>
        <taxon>Polychaeta</taxon>
        <taxon>Sedentaria</taxon>
        <taxon>Scolecida</taxon>
        <taxon>Capitellidae</taxon>
        <taxon>Capitella</taxon>
    </lineage>
</organism>
<comment type="catalytic activity">
    <reaction evidence="17">
        <text>S-sulfanyl-L-cysteine + tRNA(Cys) + ATP = (S)-sulfanyl-L-cysteinyl-tRNA(Cys) + AMP + diphosphate</text>
        <dbReference type="Rhea" id="RHEA:78647"/>
        <dbReference type="Rhea" id="RHEA-COMP:9661"/>
        <dbReference type="Rhea" id="RHEA-COMP:19119"/>
        <dbReference type="ChEBI" id="CHEBI:30616"/>
        <dbReference type="ChEBI" id="CHEBI:33019"/>
        <dbReference type="ChEBI" id="CHEBI:58591"/>
        <dbReference type="ChEBI" id="CHEBI:78442"/>
        <dbReference type="ChEBI" id="CHEBI:229520"/>
        <dbReference type="ChEBI" id="CHEBI:456215"/>
    </reaction>
    <physiologicalReaction direction="left-to-right" evidence="17">
        <dbReference type="Rhea" id="RHEA:78648"/>
    </physiologicalReaction>
</comment>
<comment type="function">
    <text evidence="12">Mitochondrial cysteine-specific aminoacyl-tRNA synthetase that catalyzes the ATP-dependent ligation of cysteine to tRNA(Cys).</text>
</comment>
<dbReference type="SUPFAM" id="SSF47323">
    <property type="entry name" value="Anticodon-binding domain of a subclass of class I aminoacyl-tRNA synthetases"/>
    <property type="match status" value="1"/>
</dbReference>
<evidence type="ECO:0000256" key="17">
    <source>
        <dbReference type="ARBA" id="ARBA00048609"/>
    </source>
</evidence>
<feature type="domain" description="tRNA synthetases class I catalytic" evidence="20">
    <location>
        <begin position="131"/>
        <end position="422"/>
    </location>
</feature>
<comment type="cofactor">
    <cofactor evidence="1">
        <name>Zn(2+)</name>
        <dbReference type="ChEBI" id="CHEBI:29105"/>
    </cofactor>
</comment>
<evidence type="ECO:0000256" key="3">
    <source>
        <dbReference type="ARBA" id="ARBA00012832"/>
    </source>
</evidence>
<comment type="catalytic activity">
    <reaction evidence="14">
        <text>S-disulfanyl-L-cysteine + tRNA(Cys) + ATP = (S)-disulfanyl-L-cysteinyl-tRNA(Cys) + AMP + diphosphate</text>
        <dbReference type="Rhea" id="RHEA:78651"/>
        <dbReference type="Rhea" id="RHEA-COMP:9661"/>
        <dbReference type="Rhea" id="RHEA-COMP:19120"/>
        <dbReference type="ChEBI" id="CHEBI:30616"/>
        <dbReference type="ChEBI" id="CHEBI:33019"/>
        <dbReference type="ChEBI" id="CHEBI:78442"/>
        <dbReference type="ChEBI" id="CHEBI:229465"/>
        <dbReference type="ChEBI" id="CHEBI:229521"/>
        <dbReference type="ChEBI" id="CHEBI:456215"/>
    </reaction>
    <physiologicalReaction direction="left-to-right" evidence="14">
        <dbReference type="Rhea" id="RHEA:78652"/>
    </physiologicalReaction>
</comment>
<protein>
    <recommendedName>
        <fullName evidence="3">cysteine--tRNA ligase</fullName>
        <ecNumber evidence="3">6.1.1.16</ecNumber>
    </recommendedName>
    <alternativeName>
        <fullName evidence="11">Cysteinyl-tRNA synthetase</fullName>
    </alternativeName>
</protein>
<dbReference type="FunCoup" id="R7UYA3">
    <property type="interactions" value="284"/>
</dbReference>
<evidence type="ECO:0000256" key="11">
    <source>
        <dbReference type="ARBA" id="ARBA00031499"/>
    </source>
</evidence>
<evidence type="ECO:0000256" key="5">
    <source>
        <dbReference type="ARBA" id="ARBA00022723"/>
    </source>
</evidence>
<comment type="similarity">
    <text evidence="2">Belongs to the class-I aminoacyl-tRNA synthetase family.</text>
</comment>
<name>R7UYA3_CAPTE</name>
<evidence type="ECO:0000256" key="18">
    <source>
        <dbReference type="ARBA" id="ARBA00049046"/>
    </source>
</evidence>
<evidence type="ECO:0000256" key="10">
    <source>
        <dbReference type="ARBA" id="ARBA00023146"/>
    </source>
</evidence>
<dbReference type="CDD" id="cd00672">
    <property type="entry name" value="CysRS_core"/>
    <property type="match status" value="1"/>
</dbReference>
<keyword evidence="9" id="KW-0648">Protein biosynthesis</keyword>
<feature type="region of interest" description="Disordered" evidence="19">
    <location>
        <begin position="59"/>
        <end position="83"/>
    </location>
</feature>
<dbReference type="InterPro" id="IPR014729">
    <property type="entry name" value="Rossmann-like_a/b/a_fold"/>
</dbReference>
<dbReference type="EMBL" id="AMQN01001043">
    <property type="status" value="NOT_ANNOTATED_CDS"/>
    <property type="molecule type" value="Genomic_DNA"/>
</dbReference>
<dbReference type="HAMAP" id="MF_00041">
    <property type="entry name" value="Cys_tRNA_synth"/>
    <property type="match status" value="1"/>
</dbReference>